<reference evidence="3" key="2">
    <citation type="submission" date="2023-06" db="EMBL/GenBank/DDBJ databases">
        <authorList>
            <consortium name="Lawrence Berkeley National Laboratory"/>
            <person name="Haridas S."/>
            <person name="Hensen N."/>
            <person name="Bonometti L."/>
            <person name="Westerberg I."/>
            <person name="Brannstrom I.O."/>
            <person name="Guillou S."/>
            <person name="Cros-Aarteil S."/>
            <person name="Calhoun S."/>
            <person name="Kuo A."/>
            <person name="Mondo S."/>
            <person name="Pangilinan J."/>
            <person name="Riley R."/>
            <person name="Labutti K."/>
            <person name="Andreopoulos B."/>
            <person name="Lipzen A."/>
            <person name="Chen C."/>
            <person name="Yanf M."/>
            <person name="Daum C."/>
            <person name="Ng V."/>
            <person name="Clum A."/>
            <person name="Steindorff A."/>
            <person name="Ohm R."/>
            <person name="Martin F."/>
            <person name="Silar P."/>
            <person name="Natvig D."/>
            <person name="Lalanne C."/>
            <person name="Gautier V."/>
            <person name="Ament-Velasquez S.L."/>
            <person name="Kruys A."/>
            <person name="Hutchinson M.I."/>
            <person name="Powell A.J."/>
            <person name="Barry K."/>
            <person name="Miller A.N."/>
            <person name="Grigoriev I.V."/>
            <person name="Debuchy R."/>
            <person name="Gladieux P."/>
            <person name="Thoren M.H."/>
            <person name="Johannesson H."/>
        </authorList>
    </citation>
    <scope>NUCLEOTIDE SEQUENCE</scope>
    <source>
        <strain evidence="3">CBS 955.72</strain>
    </source>
</reference>
<gene>
    <name evidence="3" type="ORF">B0T25DRAFT_566815</name>
</gene>
<evidence type="ECO:0000313" key="3">
    <source>
        <dbReference type="EMBL" id="KAK3357550.1"/>
    </source>
</evidence>
<organism evidence="3 4">
    <name type="scientific">Lasiosphaeria hispida</name>
    <dbReference type="NCBI Taxonomy" id="260671"/>
    <lineage>
        <taxon>Eukaryota</taxon>
        <taxon>Fungi</taxon>
        <taxon>Dikarya</taxon>
        <taxon>Ascomycota</taxon>
        <taxon>Pezizomycotina</taxon>
        <taxon>Sordariomycetes</taxon>
        <taxon>Sordariomycetidae</taxon>
        <taxon>Sordariales</taxon>
        <taxon>Lasiosphaeriaceae</taxon>
        <taxon>Lasiosphaeria</taxon>
    </lineage>
</organism>
<dbReference type="PROSITE" id="PS51212">
    <property type="entry name" value="WSC"/>
    <property type="match status" value="1"/>
</dbReference>
<keyword evidence="4" id="KW-1185">Reference proteome</keyword>
<evidence type="ECO:0000313" key="4">
    <source>
        <dbReference type="Proteomes" id="UP001275084"/>
    </source>
</evidence>
<dbReference type="Pfam" id="PF01822">
    <property type="entry name" value="WSC"/>
    <property type="match status" value="1"/>
</dbReference>
<evidence type="ECO:0000256" key="1">
    <source>
        <dbReference type="ARBA" id="ARBA00022737"/>
    </source>
</evidence>
<reference evidence="3" key="1">
    <citation type="journal article" date="2023" name="Mol. Phylogenet. Evol.">
        <title>Genome-scale phylogeny and comparative genomics of the fungal order Sordariales.</title>
        <authorList>
            <person name="Hensen N."/>
            <person name="Bonometti L."/>
            <person name="Westerberg I."/>
            <person name="Brannstrom I.O."/>
            <person name="Guillou S."/>
            <person name="Cros-Aarteil S."/>
            <person name="Calhoun S."/>
            <person name="Haridas S."/>
            <person name="Kuo A."/>
            <person name="Mondo S."/>
            <person name="Pangilinan J."/>
            <person name="Riley R."/>
            <person name="LaButti K."/>
            <person name="Andreopoulos B."/>
            <person name="Lipzen A."/>
            <person name="Chen C."/>
            <person name="Yan M."/>
            <person name="Daum C."/>
            <person name="Ng V."/>
            <person name="Clum A."/>
            <person name="Steindorff A."/>
            <person name="Ohm R.A."/>
            <person name="Martin F."/>
            <person name="Silar P."/>
            <person name="Natvig D.O."/>
            <person name="Lalanne C."/>
            <person name="Gautier V."/>
            <person name="Ament-Velasquez S.L."/>
            <person name="Kruys A."/>
            <person name="Hutchinson M.I."/>
            <person name="Powell A.J."/>
            <person name="Barry K."/>
            <person name="Miller A.N."/>
            <person name="Grigoriev I.V."/>
            <person name="Debuchy R."/>
            <person name="Gladieux P."/>
            <person name="Hiltunen Thoren M."/>
            <person name="Johannesson H."/>
        </authorList>
    </citation>
    <scope>NUCLEOTIDE SEQUENCE</scope>
    <source>
        <strain evidence="3">CBS 955.72</strain>
    </source>
</reference>
<sequence length="216" mass="23623">MRTNLDLETMTVEKRVASCMGNGYRYAGLVYYGSQTCGGNDYFSVYQDPNFLPSEEADVEDYSPLGNSLATETYLSRCKPGGYLFARTEYGGECFCGVVIGNDTYAAPATDCSIPCNGDASESCGGRSRLNLYVAEELQSPFKLYDDAKSSNCRRYPRHACTNACADACKQQYDNCNSTYAQGCKEGRGLGSGGHRRAGQVHLRLDRLARAGRDQV</sequence>
<dbReference type="Proteomes" id="UP001275084">
    <property type="component" value="Unassembled WGS sequence"/>
</dbReference>
<dbReference type="InterPro" id="IPR002889">
    <property type="entry name" value="WSC_carb-bd"/>
</dbReference>
<proteinExistence type="predicted"/>
<dbReference type="InterPro" id="IPR051589">
    <property type="entry name" value="Sialate-O-sulfotransferase"/>
</dbReference>
<dbReference type="EMBL" id="JAUIQD010000003">
    <property type="protein sequence ID" value="KAK3357550.1"/>
    <property type="molecule type" value="Genomic_DNA"/>
</dbReference>
<accession>A0AAJ0MG91</accession>
<dbReference type="AlphaFoldDB" id="A0AAJ0MG91"/>
<comment type="caution">
    <text evidence="3">The sequence shown here is derived from an EMBL/GenBank/DDBJ whole genome shotgun (WGS) entry which is preliminary data.</text>
</comment>
<name>A0AAJ0MG91_9PEZI</name>
<dbReference type="PANTHER" id="PTHR45964:SF5">
    <property type="entry name" value="WSCD FAMILY MEMBER CG9164"/>
    <property type="match status" value="1"/>
</dbReference>
<protein>
    <recommendedName>
        <fullName evidence="2">WSC domain-containing protein</fullName>
    </recommendedName>
</protein>
<keyword evidence="1" id="KW-0677">Repeat</keyword>
<feature type="domain" description="WSC" evidence="2">
    <location>
        <begin position="39"/>
        <end position="136"/>
    </location>
</feature>
<evidence type="ECO:0000259" key="2">
    <source>
        <dbReference type="PROSITE" id="PS51212"/>
    </source>
</evidence>
<dbReference type="PANTHER" id="PTHR45964">
    <property type="entry name" value="WSCD FAMILY MEMBER CG9164"/>
    <property type="match status" value="1"/>
</dbReference>